<dbReference type="InterPro" id="IPR010679">
    <property type="entry name" value="DUF1254"/>
</dbReference>
<organism evidence="4 5">
    <name type="scientific">Sediminitomix flava</name>
    <dbReference type="NCBI Taxonomy" id="379075"/>
    <lineage>
        <taxon>Bacteria</taxon>
        <taxon>Pseudomonadati</taxon>
        <taxon>Bacteroidota</taxon>
        <taxon>Cytophagia</taxon>
        <taxon>Cytophagales</taxon>
        <taxon>Flammeovirgaceae</taxon>
        <taxon>Sediminitomix</taxon>
    </lineage>
</organism>
<comment type="caution">
    <text evidence="4">The sequence shown here is derived from an EMBL/GenBank/DDBJ whole genome shotgun (WGS) entry which is preliminary data.</text>
</comment>
<dbReference type="AlphaFoldDB" id="A0A315ZAA1"/>
<evidence type="ECO:0000259" key="3">
    <source>
        <dbReference type="Pfam" id="PF06863"/>
    </source>
</evidence>
<sequence>MKKRNSIPFLMAMMLLLSQLSFASKPIAQISKEEATTIAEDAYIFSLPLLLWEKQFQRITYTTEPKGLMAPMGQFGHARRFVDASNKMVVGFNVDVLYSFAGLDLREEPFVLSVPAIEDRYWIMQIINAWNDVPEAPGSRTHGEKACNFLIAGPNWEGQVPEGMELIRSNTNITCIGGRIYCSGEEADYAIVNALQDQVTLTPLSAWGTDFTPPANVPLADIEFPVDVNQAVLSMDVETYFNNTNRILAGSETYKADAPILAQMKKIGLEAGKEFSLDNFDAEVAVGIKAGFAQGHKRLMEIAENLGVIKNGWTVTYEMGRYGADYDLRAGWSYLGLGGNLIEDAFYPLTRVDQNDDELHGDHKYVLTFENGNMPPENAFWSLTMYDADAYLVENPLDRYALSNKTDLKYEADGSLKIYFQHERPSEDKVANWLPAPEGTFMMTLRVYAPKENAQNGEWIPPVVEKQ</sequence>
<feature type="chain" id="PRO_5016317916" evidence="1">
    <location>
        <begin position="24"/>
        <end position="467"/>
    </location>
</feature>
<dbReference type="InterPro" id="IPR037049">
    <property type="entry name" value="DUF1214_C_sf"/>
</dbReference>
<protein>
    <submittedName>
        <fullName evidence="4">DNA sulfur modification protein DndE</fullName>
    </submittedName>
</protein>
<keyword evidence="5" id="KW-1185">Reference proteome</keyword>
<feature type="domain" description="DUF1254" evidence="3">
    <location>
        <begin position="73"/>
        <end position="203"/>
    </location>
</feature>
<dbReference type="OrthoDB" id="40820at2"/>
<dbReference type="RefSeq" id="WP_109618077.1">
    <property type="nucleotide sequence ID" value="NZ_QGDO01000003.1"/>
</dbReference>
<proteinExistence type="predicted"/>
<dbReference type="InterPro" id="IPR037050">
    <property type="entry name" value="DUF1254_sf"/>
</dbReference>
<name>A0A315ZAA1_SEDFL</name>
<evidence type="ECO:0000259" key="2">
    <source>
        <dbReference type="Pfam" id="PF06742"/>
    </source>
</evidence>
<evidence type="ECO:0000313" key="4">
    <source>
        <dbReference type="EMBL" id="PWJ41768.1"/>
    </source>
</evidence>
<dbReference type="Proteomes" id="UP000245535">
    <property type="component" value="Unassembled WGS sequence"/>
</dbReference>
<dbReference type="PANTHER" id="PTHR36509">
    <property type="entry name" value="BLL3101 PROTEIN"/>
    <property type="match status" value="1"/>
</dbReference>
<dbReference type="Gene3D" id="2.60.120.600">
    <property type="entry name" value="Domain of unknown function DUF1214, C-terminal domain"/>
    <property type="match status" value="1"/>
</dbReference>
<dbReference type="EMBL" id="QGDO01000003">
    <property type="protein sequence ID" value="PWJ41768.1"/>
    <property type="molecule type" value="Genomic_DNA"/>
</dbReference>
<feature type="signal peptide" evidence="1">
    <location>
        <begin position="1"/>
        <end position="23"/>
    </location>
</feature>
<keyword evidence="1" id="KW-0732">Signal</keyword>
<dbReference type="Pfam" id="PF06863">
    <property type="entry name" value="DUF1254"/>
    <property type="match status" value="1"/>
</dbReference>
<feature type="domain" description="DUF1214" evidence="2">
    <location>
        <begin position="345"/>
        <end position="452"/>
    </location>
</feature>
<evidence type="ECO:0000313" key="5">
    <source>
        <dbReference type="Proteomes" id="UP000245535"/>
    </source>
</evidence>
<evidence type="ECO:0000256" key="1">
    <source>
        <dbReference type="SAM" id="SignalP"/>
    </source>
</evidence>
<dbReference type="Gene3D" id="2.60.40.1610">
    <property type="entry name" value="Domain of unknown function DUF1254"/>
    <property type="match status" value="1"/>
</dbReference>
<dbReference type="InterPro" id="IPR010621">
    <property type="entry name" value="DUF1214"/>
</dbReference>
<gene>
    <name evidence="4" type="ORF">BC781_10318</name>
</gene>
<dbReference type="SUPFAM" id="SSF160935">
    <property type="entry name" value="VPA0735-like"/>
    <property type="match status" value="1"/>
</dbReference>
<accession>A0A315ZAA1</accession>
<dbReference type="PANTHER" id="PTHR36509:SF2">
    <property type="entry name" value="BLL3101 PROTEIN"/>
    <property type="match status" value="1"/>
</dbReference>
<dbReference type="Pfam" id="PF06742">
    <property type="entry name" value="DUF1214"/>
    <property type="match status" value="1"/>
</dbReference>
<reference evidence="4 5" key="1">
    <citation type="submission" date="2018-03" db="EMBL/GenBank/DDBJ databases">
        <title>Genomic Encyclopedia of Archaeal and Bacterial Type Strains, Phase II (KMG-II): from individual species to whole genera.</title>
        <authorList>
            <person name="Goeker M."/>
        </authorList>
    </citation>
    <scope>NUCLEOTIDE SEQUENCE [LARGE SCALE GENOMIC DNA]</scope>
    <source>
        <strain evidence="4 5">DSM 28229</strain>
    </source>
</reference>